<dbReference type="SMART" id="SM00471">
    <property type="entry name" value="HDc"/>
    <property type="match status" value="1"/>
</dbReference>
<evidence type="ECO:0000256" key="1">
    <source>
        <dbReference type="ARBA" id="ARBA00022801"/>
    </source>
</evidence>
<proteinExistence type="predicted"/>
<protein>
    <submittedName>
        <fullName evidence="3">Nucleotide-binding protein</fullName>
    </submittedName>
</protein>
<dbReference type="SUPFAM" id="SSF109604">
    <property type="entry name" value="HD-domain/PDEase-like"/>
    <property type="match status" value="1"/>
</dbReference>
<dbReference type="Gene3D" id="1.10.3210.10">
    <property type="entry name" value="Hypothetical protein af1432"/>
    <property type="match status" value="1"/>
</dbReference>
<dbReference type="EMBL" id="PUIA01000064">
    <property type="protein sequence ID" value="PQO26723.1"/>
    <property type="molecule type" value="Genomic_DNA"/>
</dbReference>
<dbReference type="PANTHER" id="PTHR37294">
    <property type="entry name" value="3'-5' EXORIBONUCLEASE YHAM"/>
    <property type="match status" value="1"/>
</dbReference>
<dbReference type="Proteomes" id="UP000240009">
    <property type="component" value="Unassembled WGS sequence"/>
</dbReference>
<evidence type="ECO:0000313" key="3">
    <source>
        <dbReference type="EMBL" id="PQO26723.1"/>
    </source>
</evidence>
<name>A0A2S8F3L0_9BACT</name>
<reference evidence="3 4" key="1">
    <citation type="submission" date="2018-02" db="EMBL/GenBank/DDBJ databases">
        <title>Comparative genomes isolates from brazilian mangrove.</title>
        <authorList>
            <person name="Araujo J.E."/>
            <person name="Taketani R.G."/>
            <person name="Silva M.C.P."/>
            <person name="Loureco M.V."/>
            <person name="Andreote F.D."/>
        </authorList>
    </citation>
    <scope>NUCLEOTIDE SEQUENCE [LARGE SCALE GENOMIC DNA]</scope>
    <source>
        <strain evidence="3 4">HEX-2 MGV</strain>
    </source>
</reference>
<dbReference type="CDD" id="cd00077">
    <property type="entry name" value="HDc"/>
    <property type="match status" value="1"/>
</dbReference>
<accession>A0A2S8F3L0</accession>
<feature type="domain" description="HD/PDEase" evidence="2">
    <location>
        <begin position="190"/>
        <end position="333"/>
    </location>
</feature>
<dbReference type="Pfam" id="PF01966">
    <property type="entry name" value="HD"/>
    <property type="match status" value="1"/>
</dbReference>
<comment type="caution">
    <text evidence="3">The sequence shown here is derived from an EMBL/GenBank/DDBJ whole genome shotgun (WGS) entry which is preliminary data.</text>
</comment>
<sequence length="365" mass="41385">MGISPRPLVRWNLISTIRVQTRGRSVIQVDRLAELRHGQEADFFAQLFQKDLRLTRQGRPFYLLEFRDRTRNIAATIWEGSSHETACRDQWTVGHFYKIRGTFQETIHGGKIEIKLLRPVEQSDHENGFDPSACQPSSDADTQELFDRLLDLVDQEIDTPELHALVTTILESHRERIEALPGALHHHHAYAGGFLEHIYSVTQNVLYLLNTYRGQHPSLREPITRQLTIAGALLHDIGKVSELDGEVANTAYTPHGELIGHIVLGRDMVRDTARDLGVDLQTEWLLRLEHLVLSHQGTAANGSPKSPMTWEANLIYWADELDGNIFRLAKACQQQDDGAPFVPKSNPFGRRIYRGECPANPEESS</sequence>
<evidence type="ECO:0000313" key="4">
    <source>
        <dbReference type="Proteomes" id="UP000240009"/>
    </source>
</evidence>
<dbReference type="GO" id="GO:0016787">
    <property type="term" value="F:hydrolase activity"/>
    <property type="evidence" value="ECO:0007669"/>
    <property type="project" value="UniProtKB-KW"/>
</dbReference>
<keyword evidence="1" id="KW-0378">Hydrolase</keyword>
<dbReference type="AlphaFoldDB" id="A0A2S8F3L0"/>
<gene>
    <name evidence="3" type="ORF">C5Y96_19760</name>
</gene>
<evidence type="ECO:0000259" key="2">
    <source>
        <dbReference type="SMART" id="SM00471"/>
    </source>
</evidence>
<organism evidence="3 4">
    <name type="scientific">Blastopirellula marina</name>
    <dbReference type="NCBI Taxonomy" id="124"/>
    <lineage>
        <taxon>Bacteria</taxon>
        <taxon>Pseudomonadati</taxon>
        <taxon>Planctomycetota</taxon>
        <taxon>Planctomycetia</taxon>
        <taxon>Pirellulales</taxon>
        <taxon>Pirellulaceae</taxon>
        <taxon>Blastopirellula</taxon>
    </lineage>
</organism>
<dbReference type="InterPro" id="IPR003607">
    <property type="entry name" value="HD/PDEase_dom"/>
</dbReference>
<dbReference type="InterPro" id="IPR006674">
    <property type="entry name" value="HD_domain"/>
</dbReference>
<dbReference type="PANTHER" id="PTHR37294:SF1">
    <property type="entry name" value="3'-5' EXORIBONUCLEASE YHAM"/>
    <property type="match status" value="1"/>
</dbReference>
<dbReference type="GO" id="GO:0031125">
    <property type="term" value="P:rRNA 3'-end processing"/>
    <property type="evidence" value="ECO:0007669"/>
    <property type="project" value="TreeGrafter"/>
</dbReference>
<dbReference type="InterPro" id="IPR050798">
    <property type="entry name" value="YhaM_exoribonuc/phosphodiest"/>
</dbReference>